<dbReference type="RefSeq" id="WP_163463383.1">
    <property type="nucleotide sequence ID" value="NZ_JAAAMG010000008.1"/>
</dbReference>
<protein>
    <submittedName>
        <fullName evidence="1">AbrB/MazE/SpoVT family DNA-binding domain-containing protein</fullName>
    </submittedName>
</protein>
<sequence>MSITLTVTKDGAVALGPELLEHLGVEPGEALDVDLDPRGKISLSAARPEGSRNDERLRGRIEDTFGMLHHLANGPAPTIEELNDVIADGWAGRR</sequence>
<dbReference type="AlphaFoldDB" id="A0A6N9T1E4"/>
<accession>A0A6N9T1E4</accession>
<gene>
    <name evidence="1" type="ORF">GTK09_11940</name>
</gene>
<organism evidence="1 2">
    <name type="scientific">Jiella pacifica</name>
    <dbReference type="NCBI Taxonomy" id="2696469"/>
    <lineage>
        <taxon>Bacteria</taxon>
        <taxon>Pseudomonadati</taxon>
        <taxon>Pseudomonadota</taxon>
        <taxon>Alphaproteobacteria</taxon>
        <taxon>Hyphomicrobiales</taxon>
        <taxon>Aurantimonadaceae</taxon>
        <taxon>Jiella</taxon>
    </lineage>
</organism>
<evidence type="ECO:0000313" key="2">
    <source>
        <dbReference type="Proteomes" id="UP000469011"/>
    </source>
</evidence>
<dbReference type="GO" id="GO:0003677">
    <property type="term" value="F:DNA binding"/>
    <property type="evidence" value="ECO:0007669"/>
    <property type="project" value="UniProtKB-KW"/>
</dbReference>
<dbReference type="EMBL" id="JAAAMG010000008">
    <property type="protein sequence ID" value="NDW05137.1"/>
    <property type="molecule type" value="Genomic_DNA"/>
</dbReference>
<comment type="caution">
    <text evidence="1">The sequence shown here is derived from an EMBL/GenBank/DDBJ whole genome shotgun (WGS) entry which is preliminary data.</text>
</comment>
<name>A0A6N9T1E4_9HYPH</name>
<keyword evidence="2" id="KW-1185">Reference proteome</keyword>
<dbReference type="Proteomes" id="UP000469011">
    <property type="component" value="Unassembled WGS sequence"/>
</dbReference>
<keyword evidence="1" id="KW-0238">DNA-binding</keyword>
<proteinExistence type="predicted"/>
<reference evidence="1 2" key="1">
    <citation type="submission" date="2020-01" db="EMBL/GenBank/DDBJ databases">
        <title>Jiella pacifica sp. nov.</title>
        <authorList>
            <person name="Xue Z."/>
            <person name="Zhu S."/>
            <person name="Chen J."/>
            <person name="Yang J."/>
        </authorList>
    </citation>
    <scope>NUCLEOTIDE SEQUENCE [LARGE SCALE GENOMIC DNA]</scope>
    <source>
        <strain evidence="1 2">40Bstr34</strain>
    </source>
</reference>
<evidence type="ECO:0000313" key="1">
    <source>
        <dbReference type="EMBL" id="NDW05137.1"/>
    </source>
</evidence>